<feature type="signal peptide" evidence="1">
    <location>
        <begin position="1"/>
        <end position="25"/>
    </location>
</feature>
<dbReference type="AlphaFoldDB" id="A0A8U0TJI9"/>
<gene>
    <name evidence="4" type="primary">LOC120018822</name>
</gene>
<evidence type="ECO:0000313" key="3">
    <source>
        <dbReference type="Proteomes" id="UP000808372"/>
    </source>
</evidence>
<dbReference type="InterPro" id="IPR056601">
    <property type="entry name" value="Galaxin_dom"/>
</dbReference>
<dbReference type="InterPro" id="IPR055284">
    <property type="entry name" value="Galaxin-like"/>
</dbReference>
<feature type="domain" description="Galaxin-like repeats" evidence="2">
    <location>
        <begin position="49"/>
        <end position="177"/>
    </location>
</feature>
<evidence type="ECO:0000259" key="2">
    <source>
        <dbReference type="Pfam" id="PF24748"/>
    </source>
</evidence>
<dbReference type="Proteomes" id="UP000808372">
    <property type="component" value="Chromosome 23"/>
</dbReference>
<name>A0A8U0TJI9_SALNM</name>
<reference evidence="4" key="1">
    <citation type="submission" date="2025-08" db="UniProtKB">
        <authorList>
            <consortium name="RefSeq"/>
        </authorList>
    </citation>
    <scope>IDENTIFICATION</scope>
    <source>
        <tissue evidence="4">White muscle</tissue>
    </source>
</reference>
<protein>
    <submittedName>
        <fullName evidence="4">Uncharacterized protein LOC120018822</fullName>
    </submittedName>
</protein>
<dbReference type="KEGG" id="snh:120018822"/>
<keyword evidence="3" id="KW-1185">Reference proteome</keyword>
<dbReference type="GeneID" id="120018822"/>
<dbReference type="RefSeq" id="XP_038817966.1">
    <property type="nucleotide sequence ID" value="XM_038962038.1"/>
</dbReference>
<accession>A0A8U0TJI9</accession>
<sequence length="590" mass="64341">MERVTMTIPLLMFVLLTLPCYNAHGQVNHFGIPVSAHAGFYDTSPKDHLCGKGKYDVLDYTCCEKVLHEGVGLSCCGNRAFNLIRASCCEGQLTHNVSQLVSDCCGCRAYDPLNQLCCDSQILTRTQPHSKCCGKDLYDEHQLCCGNVQGRKVLTKRSGHHRCCGDQQFDQRSHCCCFDSELLTPEPLNASCCASPGFNVFQHRAIAQNSPNCMPGKKPCGLGACFNPTTERCCVNPSSHQGQSYSHDQARCDGTLSHTPCLYNGGSQVYNPNINICCAGKLSNRVLGKNLCCGTTPYGVEDRGVLCCNQTLHHAVEDGYQCSPGGHLYLPSRDMVCGSRVHLNDPGKQCCGEETYDPQYEICCNGHTHHRLGNMSCCGRKVYNSSSGQMKCCAGTLYNLQAQGRLIEDTQCCGSVLMEAGSTQTCCTAPGLDLLYPTQQGFTCCGHRYPNASLWSCCAGVLHPRPEPHNTTKNMIPGPRLLPLGDLKTEVLCHSRVLLGTVESVSVKMNERSIVMVNAWSLLASRGHVNALPSPHYLTLPDHCSSPELVPGNTYIWVKMPSSDTITFISDLSDHSSPVHSILSRCSTCI</sequence>
<proteinExistence type="predicted"/>
<feature type="domain" description="Galaxin-like repeats" evidence="2">
    <location>
        <begin position="266"/>
        <end position="395"/>
    </location>
</feature>
<dbReference type="Pfam" id="PF24748">
    <property type="entry name" value="Galaxin_repeat"/>
    <property type="match status" value="2"/>
</dbReference>
<evidence type="ECO:0000256" key="1">
    <source>
        <dbReference type="SAM" id="SignalP"/>
    </source>
</evidence>
<dbReference type="PANTHER" id="PTHR34490">
    <property type="entry name" value="PROTEIN CBG12054-RELATED"/>
    <property type="match status" value="1"/>
</dbReference>
<organism evidence="3 4">
    <name type="scientific">Salvelinus namaycush</name>
    <name type="common">Lake trout</name>
    <name type="synonym">Salmo namaycush</name>
    <dbReference type="NCBI Taxonomy" id="8040"/>
    <lineage>
        <taxon>Eukaryota</taxon>
        <taxon>Metazoa</taxon>
        <taxon>Chordata</taxon>
        <taxon>Craniata</taxon>
        <taxon>Vertebrata</taxon>
        <taxon>Euteleostomi</taxon>
        <taxon>Actinopterygii</taxon>
        <taxon>Neopterygii</taxon>
        <taxon>Teleostei</taxon>
        <taxon>Protacanthopterygii</taxon>
        <taxon>Salmoniformes</taxon>
        <taxon>Salmonidae</taxon>
        <taxon>Salmoninae</taxon>
        <taxon>Salvelinus</taxon>
    </lineage>
</organism>
<evidence type="ECO:0000313" key="4">
    <source>
        <dbReference type="RefSeq" id="XP_038817966.1"/>
    </source>
</evidence>
<keyword evidence="1" id="KW-0732">Signal</keyword>
<dbReference type="PANTHER" id="PTHR34490:SF3">
    <property type="entry name" value="GALAXIN-LIKE ISOFORM X2"/>
    <property type="match status" value="1"/>
</dbReference>
<feature type="chain" id="PRO_5035743592" evidence="1">
    <location>
        <begin position="26"/>
        <end position="590"/>
    </location>
</feature>